<dbReference type="InterPro" id="IPR001036">
    <property type="entry name" value="Acrflvin-R"/>
</dbReference>
<dbReference type="PANTHER" id="PTHR32063">
    <property type="match status" value="1"/>
</dbReference>
<dbReference type="Proteomes" id="UP001595530">
    <property type="component" value="Unassembled WGS sequence"/>
</dbReference>
<keyword evidence="1" id="KW-0472">Membrane</keyword>
<evidence type="ECO:0000256" key="1">
    <source>
        <dbReference type="SAM" id="Phobius"/>
    </source>
</evidence>
<dbReference type="SUPFAM" id="SSF82714">
    <property type="entry name" value="Multidrug efflux transporter AcrB TolC docking domain, DN and DC subdomains"/>
    <property type="match status" value="2"/>
</dbReference>
<dbReference type="Gene3D" id="3.30.70.1430">
    <property type="entry name" value="Multidrug efflux transporter AcrB pore domain"/>
    <property type="match status" value="2"/>
</dbReference>
<dbReference type="Gene3D" id="3.30.2090.10">
    <property type="entry name" value="Multidrug efflux transporter AcrB TolC docking domain, DN and DC subdomains"/>
    <property type="match status" value="2"/>
</dbReference>
<feature type="transmembrane region" description="Helical" evidence="1">
    <location>
        <begin position="334"/>
        <end position="353"/>
    </location>
</feature>
<dbReference type="PANTHER" id="PTHR32063:SF21">
    <property type="entry name" value="MULTIDRUG RESISTANCE PROTEIN MDTB"/>
    <property type="match status" value="1"/>
</dbReference>
<feature type="transmembrane region" description="Helical" evidence="1">
    <location>
        <begin position="387"/>
        <end position="410"/>
    </location>
</feature>
<feature type="transmembrane region" description="Helical" evidence="1">
    <location>
        <begin position="529"/>
        <end position="546"/>
    </location>
</feature>
<evidence type="ECO:0000313" key="2">
    <source>
        <dbReference type="EMBL" id="MFC3108786.1"/>
    </source>
</evidence>
<proteinExistence type="predicted"/>
<comment type="caution">
    <text evidence="2">The sequence shown here is derived from an EMBL/GenBank/DDBJ whole genome shotgun (WGS) entry which is preliminary data.</text>
</comment>
<dbReference type="Gene3D" id="3.30.70.1320">
    <property type="entry name" value="Multidrug efflux transporter AcrB pore domain like"/>
    <property type="match status" value="1"/>
</dbReference>
<feature type="transmembrane region" description="Helical" evidence="1">
    <location>
        <begin position="908"/>
        <end position="929"/>
    </location>
</feature>
<feature type="transmembrane region" description="Helical" evidence="1">
    <location>
        <begin position="463"/>
        <end position="490"/>
    </location>
</feature>
<feature type="transmembrane region" description="Helical" evidence="1">
    <location>
        <begin position="958"/>
        <end position="978"/>
    </location>
</feature>
<sequence>MNVIEPFVRRPVMTGLIMLSILIFGIVAYRSLPVSDLPNVDFPTIQVSATLPGASSETMAAAVATPLEKQFSTIAALDSMSSVNAQGSTQITLQFSLDRNIDAAALDVQSQIAAALRLLPPEMTTPPSFRKVNPADSPIFYLTLTSDTMPLSAVDEYAQTLLAQRISTIAGVAQVQVFGSQKYAVRVQVDPNALASRGIGLDEVQTAIGNQNVNLPTGTLYGQERVFNVEANGQLKDATVFRRMIVAYRNGSPVRLADVGRVIDSVQTDKVAAWFSGNRGIILAIQRQPGTNTIGLADAIRALLPSFRAQIPPAITMSILYDRSQTIRESVNDVKFTLVLALALVVMVIFLFLRNLSATIIPSLALPMSIIGTFSVMYLFHFSLDNISLMALTLCVGFVVDDAIVMLENIARHLEMGKSPLQATLEGGREVAFTIVSMTLSLMAVFIPVLFMGGILGRLLREFSITIMVAVLMSGFVSLTLTPLLCATMLKRSDTIRHGRFYNLMESMFNAWRHGYDVSLQRVLRHPRATMAAFAVVVAATGWMFATMPKGFLPSEDTGQIFAITEAAQDISFDAMATKQREAARIALAHPAVASVMSAIGSGGATQTLNQGRLFIRLKPGSQRAPVEDIINTLRPRLTQIPGMRVFLQNVPSIRIGGQLTKSLYQYTLQDADTNELYRWIPAIEGKIRSLPGLRDVTSDLQITYPKIAIDIDRDRAAALGVTAQQIENALYTAYGSRQASTIYTPSNEYWVILEVAPQYQADPSTPSMLYVRSSSGSLVPLSSVTHVSRGVSPLTVNHLGQLPAVTISFDLEPGVALGTAINDINKAQANLGIPNTLTGSFQGSAQAFQASVTGLGLLLVMAVFVIYVVLGILYESTIHPITILSGLPTAGLGALLTLWLFHIDLNIYAFVGIIMLIGIVKKNAIMMIDFAIEASRHRGLPADQAIHEACLTRFRPIMMTTMAALLGTLPIALGIGAGGEARRPLGLAVVGGLMVPRDSNDRRSC</sequence>
<keyword evidence="3" id="KW-1185">Reference proteome</keyword>
<dbReference type="Gene3D" id="3.30.70.1440">
    <property type="entry name" value="Multidrug efflux transporter AcrB pore domain"/>
    <property type="match status" value="1"/>
</dbReference>
<feature type="transmembrane region" description="Helical" evidence="1">
    <location>
        <begin position="12"/>
        <end position="32"/>
    </location>
</feature>
<organism evidence="2 3">
    <name type="scientific">Undibacterium arcticum</name>
    <dbReference type="NCBI Taxonomy" id="1762892"/>
    <lineage>
        <taxon>Bacteria</taxon>
        <taxon>Pseudomonadati</taxon>
        <taxon>Pseudomonadota</taxon>
        <taxon>Betaproteobacteria</taxon>
        <taxon>Burkholderiales</taxon>
        <taxon>Oxalobacteraceae</taxon>
        <taxon>Undibacterium</taxon>
    </lineage>
</organism>
<dbReference type="RefSeq" id="WP_390331673.1">
    <property type="nucleotide sequence ID" value="NZ_JBHRTP010000038.1"/>
</dbReference>
<accession>A0ABV7F3B2</accession>
<dbReference type="SUPFAM" id="SSF82693">
    <property type="entry name" value="Multidrug efflux transporter AcrB pore domain, PN1, PN2, PC1 and PC2 subdomains"/>
    <property type="match status" value="3"/>
</dbReference>
<dbReference type="SUPFAM" id="SSF82866">
    <property type="entry name" value="Multidrug efflux transporter AcrB transmembrane domain"/>
    <property type="match status" value="2"/>
</dbReference>
<dbReference type="Gene3D" id="1.20.1640.10">
    <property type="entry name" value="Multidrug efflux transporter AcrB transmembrane domain"/>
    <property type="match status" value="2"/>
</dbReference>
<dbReference type="InterPro" id="IPR027463">
    <property type="entry name" value="AcrB_DN_DC_subdom"/>
</dbReference>
<reference evidence="3" key="1">
    <citation type="journal article" date="2019" name="Int. J. Syst. Evol. Microbiol.">
        <title>The Global Catalogue of Microorganisms (GCM) 10K type strain sequencing project: providing services to taxonomists for standard genome sequencing and annotation.</title>
        <authorList>
            <consortium name="The Broad Institute Genomics Platform"/>
            <consortium name="The Broad Institute Genome Sequencing Center for Infectious Disease"/>
            <person name="Wu L."/>
            <person name="Ma J."/>
        </authorList>
    </citation>
    <scope>NUCLEOTIDE SEQUENCE [LARGE SCALE GENOMIC DNA]</scope>
    <source>
        <strain evidence="3">KCTC 42986</strain>
    </source>
</reference>
<dbReference type="EMBL" id="JBHRTP010000038">
    <property type="protein sequence ID" value="MFC3108786.1"/>
    <property type="molecule type" value="Genomic_DNA"/>
</dbReference>
<name>A0ABV7F3B2_9BURK</name>
<dbReference type="Pfam" id="PF00873">
    <property type="entry name" value="ACR_tran"/>
    <property type="match status" value="1"/>
</dbReference>
<dbReference type="PRINTS" id="PR00702">
    <property type="entry name" value="ACRIFLAVINRP"/>
</dbReference>
<keyword evidence="1" id="KW-1133">Transmembrane helix</keyword>
<protein>
    <submittedName>
        <fullName evidence="2">Efflux RND transporter permease subunit</fullName>
    </submittedName>
</protein>
<gene>
    <name evidence="2" type="ORF">ACFOFO_12575</name>
</gene>
<feature type="transmembrane region" description="Helical" evidence="1">
    <location>
        <begin position="855"/>
        <end position="875"/>
    </location>
</feature>
<evidence type="ECO:0000313" key="3">
    <source>
        <dbReference type="Proteomes" id="UP001595530"/>
    </source>
</evidence>
<keyword evidence="1" id="KW-0812">Transmembrane</keyword>
<feature type="transmembrane region" description="Helical" evidence="1">
    <location>
        <begin position="431"/>
        <end position="451"/>
    </location>
</feature>
<feature type="transmembrane region" description="Helical" evidence="1">
    <location>
        <begin position="360"/>
        <end position="381"/>
    </location>
</feature>
<feature type="transmembrane region" description="Helical" evidence="1">
    <location>
        <begin position="882"/>
        <end position="902"/>
    </location>
</feature>